<sequence length="437" mass="48244">MAPSASLLPPDVVPLASSPSPLPCANLSANVVIGGGGGGNAARPVSLATERPRRVVWLVRRNVAAWTRAVQAAFPQWAQVPPACAGKRGFFVRGENGAAVPFMPETGVHNKLACFHWLLKEAPQHLRERARRFLPETYVSFEEFEARPTSDDDDDDERVKQDDDATKGAAPEARGVDDVFFFKAARDDNGHGVVAFRGGGANVAALLRRHRKKRGKDKRAGRCGDDLPVGIFQRFIPRLMLWPGNPPRKFDLRVYVAGLCQNGCVQAYVYRDAAVRVSRDAFDASQLTSTGMMTHRSGLFPTSGPYASSQWQAWEDKVLPRVVEACGALVDALSPKLARHAEGGLFLWGFDLAVDARHRPYLLEINTSPQLLYPRRSCAAWVGVIHDMLRDLLTYLVAPRLFHANEVPIQEAFKDKDKVNNSKLGRWIACDHNYSSV</sequence>
<dbReference type="InterPro" id="IPR004344">
    <property type="entry name" value="TTL/TTLL_fam"/>
</dbReference>
<feature type="compositionally biased region" description="Basic and acidic residues" evidence="1">
    <location>
        <begin position="157"/>
        <end position="166"/>
    </location>
</feature>
<accession>A0A830HNT5</accession>
<evidence type="ECO:0000313" key="3">
    <source>
        <dbReference type="Proteomes" id="UP000660262"/>
    </source>
</evidence>
<dbReference type="Pfam" id="PF03133">
    <property type="entry name" value="TTL"/>
    <property type="match status" value="2"/>
</dbReference>
<dbReference type="Proteomes" id="UP000660262">
    <property type="component" value="Unassembled WGS sequence"/>
</dbReference>
<evidence type="ECO:0000313" key="2">
    <source>
        <dbReference type="EMBL" id="GHP08373.1"/>
    </source>
</evidence>
<protein>
    <recommendedName>
        <fullName evidence="4">Tubulin--tyrosine ligase-like protein 9</fullName>
    </recommendedName>
</protein>
<dbReference type="PANTHER" id="PTHR46069">
    <property type="entry name" value="TUBULIN TYROSINE LIGASE"/>
    <property type="match status" value="1"/>
</dbReference>
<evidence type="ECO:0008006" key="4">
    <source>
        <dbReference type="Google" id="ProtNLM"/>
    </source>
</evidence>
<name>A0A830HNT5_9CHLO</name>
<dbReference type="Gene3D" id="3.30.470.20">
    <property type="entry name" value="ATP-grasp fold, B domain"/>
    <property type="match status" value="1"/>
</dbReference>
<dbReference type="PANTHER" id="PTHR46069:SF1">
    <property type="entry name" value="CHROMOSOME UNDETERMINED SCAFFOLD_125, WHOLE GENOME SHOTGUN SEQUENCE"/>
    <property type="match status" value="1"/>
</dbReference>
<dbReference type="SUPFAM" id="SSF56059">
    <property type="entry name" value="Glutathione synthetase ATP-binding domain-like"/>
    <property type="match status" value="1"/>
</dbReference>
<reference evidence="2" key="1">
    <citation type="submission" date="2020-10" db="EMBL/GenBank/DDBJ databases">
        <title>Unveiling of a novel bifunctional photoreceptor, Dualchrome1, isolated from a cosmopolitan green alga.</title>
        <authorList>
            <person name="Suzuki S."/>
            <person name="Kawachi M."/>
        </authorList>
    </citation>
    <scope>NUCLEOTIDE SEQUENCE</scope>
    <source>
        <strain evidence="2">NIES 2893</strain>
    </source>
</reference>
<evidence type="ECO:0000256" key="1">
    <source>
        <dbReference type="SAM" id="MobiDB-lite"/>
    </source>
</evidence>
<comment type="caution">
    <text evidence="2">The sequence shown here is derived from an EMBL/GenBank/DDBJ whole genome shotgun (WGS) entry which is preliminary data.</text>
</comment>
<dbReference type="EMBL" id="BNJQ01000020">
    <property type="protein sequence ID" value="GHP08373.1"/>
    <property type="molecule type" value="Genomic_DNA"/>
</dbReference>
<organism evidence="2 3">
    <name type="scientific">Pycnococcus provasolii</name>
    <dbReference type="NCBI Taxonomy" id="41880"/>
    <lineage>
        <taxon>Eukaryota</taxon>
        <taxon>Viridiplantae</taxon>
        <taxon>Chlorophyta</taxon>
        <taxon>Pseudoscourfieldiophyceae</taxon>
        <taxon>Pseudoscourfieldiales</taxon>
        <taxon>Pycnococcaceae</taxon>
        <taxon>Pycnococcus</taxon>
    </lineage>
</organism>
<gene>
    <name evidence="2" type="ORF">PPROV_000711200</name>
</gene>
<feature type="region of interest" description="Disordered" evidence="1">
    <location>
        <begin position="145"/>
        <end position="170"/>
    </location>
</feature>
<proteinExistence type="predicted"/>
<dbReference type="AlphaFoldDB" id="A0A830HNT5"/>
<keyword evidence="3" id="KW-1185">Reference proteome</keyword>
<dbReference type="OrthoDB" id="290395at2759"/>